<proteinExistence type="predicted"/>
<reference evidence="1 2" key="1">
    <citation type="journal article" date="2018" name="Sci. Rep.">
        <title>Comparative genomics provides insights into the lifestyle and reveals functional heterogeneity of dark septate endophytic fungi.</title>
        <authorList>
            <person name="Knapp D.G."/>
            <person name="Nemeth J.B."/>
            <person name="Barry K."/>
            <person name="Hainaut M."/>
            <person name="Henrissat B."/>
            <person name="Johnson J."/>
            <person name="Kuo A."/>
            <person name="Lim J.H.P."/>
            <person name="Lipzen A."/>
            <person name="Nolan M."/>
            <person name="Ohm R.A."/>
            <person name="Tamas L."/>
            <person name="Grigoriev I.V."/>
            <person name="Spatafora J.W."/>
            <person name="Nagy L.G."/>
            <person name="Kovacs G.M."/>
        </authorList>
    </citation>
    <scope>NUCLEOTIDE SEQUENCE [LARGE SCALE GENOMIC DNA]</scope>
    <source>
        <strain evidence="1 2">DSE2036</strain>
    </source>
</reference>
<name>A0A2V1DJK1_9PLEO</name>
<sequence>MKAAVLLVAVIPTIVSGWRIRLYRNTQYEASSIIEDRSGTVGQPCKNLASKNVASSMHWDNGALNCNIRLFDGNDCNGAILGDAKYGDWNVPDFSSVADNKVNSYNIDC</sequence>
<evidence type="ECO:0000313" key="1">
    <source>
        <dbReference type="EMBL" id="PVH97439.1"/>
    </source>
</evidence>
<dbReference type="Proteomes" id="UP000244855">
    <property type="component" value="Unassembled WGS sequence"/>
</dbReference>
<evidence type="ECO:0000313" key="2">
    <source>
        <dbReference type="Proteomes" id="UP000244855"/>
    </source>
</evidence>
<accession>A0A2V1DJK1</accession>
<dbReference type="OrthoDB" id="3766186at2759"/>
<gene>
    <name evidence="1" type="ORF">DM02DRAFT_674141</name>
</gene>
<dbReference type="EMBL" id="KZ805436">
    <property type="protein sequence ID" value="PVH97439.1"/>
    <property type="molecule type" value="Genomic_DNA"/>
</dbReference>
<organism evidence="1 2">
    <name type="scientific">Periconia macrospinosa</name>
    <dbReference type="NCBI Taxonomy" id="97972"/>
    <lineage>
        <taxon>Eukaryota</taxon>
        <taxon>Fungi</taxon>
        <taxon>Dikarya</taxon>
        <taxon>Ascomycota</taxon>
        <taxon>Pezizomycotina</taxon>
        <taxon>Dothideomycetes</taxon>
        <taxon>Pleosporomycetidae</taxon>
        <taxon>Pleosporales</taxon>
        <taxon>Massarineae</taxon>
        <taxon>Periconiaceae</taxon>
        <taxon>Periconia</taxon>
    </lineage>
</organism>
<keyword evidence="2" id="KW-1185">Reference proteome</keyword>
<dbReference type="AlphaFoldDB" id="A0A2V1DJK1"/>
<protein>
    <submittedName>
        <fullName evidence="1">Uncharacterized protein</fullName>
    </submittedName>
</protein>